<feature type="signal peptide" evidence="9">
    <location>
        <begin position="1"/>
        <end position="25"/>
    </location>
</feature>
<evidence type="ECO:0000256" key="1">
    <source>
        <dbReference type="ARBA" id="ARBA00022536"/>
    </source>
</evidence>
<dbReference type="InterPro" id="IPR001881">
    <property type="entry name" value="EGF-like_Ca-bd_dom"/>
</dbReference>
<feature type="domain" description="EGF-like" evidence="10">
    <location>
        <begin position="522"/>
        <end position="553"/>
    </location>
</feature>
<dbReference type="Pfam" id="PF12947">
    <property type="entry name" value="EGF_3"/>
    <property type="match status" value="2"/>
</dbReference>
<evidence type="ECO:0000259" key="11">
    <source>
        <dbReference type="PROSITE" id="PS50184"/>
    </source>
</evidence>
<dbReference type="Gene3D" id="2.10.70.10">
    <property type="entry name" value="Complement Module, domain 1"/>
    <property type="match status" value="1"/>
</dbReference>
<dbReference type="PROSITE" id="PS01186">
    <property type="entry name" value="EGF_2"/>
    <property type="match status" value="3"/>
</dbReference>
<feature type="coiled-coil region" evidence="8">
    <location>
        <begin position="247"/>
        <end position="274"/>
    </location>
</feature>
<evidence type="ECO:0000256" key="9">
    <source>
        <dbReference type="SAM" id="SignalP"/>
    </source>
</evidence>
<dbReference type="PROSITE" id="PS01187">
    <property type="entry name" value="EGF_CA"/>
    <property type="match status" value="3"/>
</dbReference>
<evidence type="ECO:0000256" key="4">
    <source>
        <dbReference type="ARBA" id="ARBA00022837"/>
    </source>
</evidence>
<dbReference type="InterPro" id="IPR049883">
    <property type="entry name" value="NOTCH1_EGF-like"/>
</dbReference>
<evidence type="ECO:0000256" key="7">
    <source>
        <dbReference type="PROSITE-ProRule" id="PRU00076"/>
    </source>
</evidence>
<dbReference type="RefSeq" id="XP_022237984.1">
    <property type="nucleotide sequence ID" value="XM_022382276.1"/>
</dbReference>
<dbReference type="Gene3D" id="2.60.120.200">
    <property type="match status" value="1"/>
</dbReference>
<keyword evidence="1 7" id="KW-0245">EGF-like domain</keyword>
<dbReference type="SMART" id="SM00282">
    <property type="entry name" value="LamG"/>
    <property type="match status" value="1"/>
</dbReference>
<evidence type="ECO:0000256" key="3">
    <source>
        <dbReference type="ARBA" id="ARBA00022737"/>
    </source>
</evidence>
<dbReference type="InterPro" id="IPR013320">
    <property type="entry name" value="ConA-like_dom_sf"/>
</dbReference>
<evidence type="ECO:0000256" key="5">
    <source>
        <dbReference type="ARBA" id="ARBA00023157"/>
    </source>
</evidence>
<feature type="chain" id="PRO_5045585965" evidence="9">
    <location>
        <begin position="26"/>
        <end position="980"/>
    </location>
</feature>
<feature type="domain" description="VWFC" evidence="11">
    <location>
        <begin position="278"/>
        <end position="334"/>
    </location>
</feature>
<dbReference type="PROSITE" id="PS50184">
    <property type="entry name" value="VWFC_2"/>
    <property type="match status" value="3"/>
</dbReference>
<keyword evidence="2 9" id="KW-0732">Signal</keyword>
<sequence>MFTRMIKQLWTEWFLMQMVVSITSAGLQIEPRYQVDLIEGLRIFNTTYRGLNAVEGFHQLSPAVKLTGVSRQLLLPNETFTKAAKLLLHSNEFTLMVTLKQEKRNTGTLFGFSRGSNRFLEIQSSGRKDELRLYYTHNNITYVETFPYRLADDIWHQVALSVSGNAVELFVDCNPIYKRVIRDVDRNITSRNTSLWLGQRSSHQFLFQGTLQNAKIIGKSHGYIVQCPHLDTDCPTCGQFRELHLSVLHLENYIKSLAEKLAQAEQRLAAVEECECQRKCHVNGSVRPDGSTWANGCFICTCTKGETTCHHKPCDSAPCKNPVLLPGNCCPTCLKKCFMDGKHIDHGEEDNRRPCRKCYCKDGIINCEKPQKCLPLPCMEAEYIRVEGKCCPICRDTDYCSQGHDCHHNAVCHNLHTNYTCRCKDGYSGDGKQCEDINECLQTGGHNGHYCRENTQCLNVPGSYICECLPGYTRDTNYYCVDHDECLSGQHHCDLNAICINTEGNYTCECREGYTWNGYSCKPVCNQTCLNGGQCVATGICSCRHGYTGPTCELDIDECQMEIHQCHANSECVNMLGWYYCHCRPGYKNQLTDNHYGMMCQDIDECVTSSHTCHLSTVCVNKEGSYQCDCKENTTCSLNCMYYGTEMPDGDIWISADSPCTECSCNGGVVTCQKQTCDCSRTDINLDCCPQCDTTSFCRHQEAPRNFHNGERWVYQCQICECLFGEIDCWEIECPPVTCDHPVRHTGDCCLRCQDDVCSSKTFSSDENSGNITTNLYHGRGCAYKGYSYQSGEPVPFNRDPCTTCNCKAGQICCTYSPTCYDKSSVIDNLAIKGRYRQAKSSFVRESDQYLLKNQKMEDPSVSPESIPYANIPFSKLPLVASQINIPHAKMENYPANMLLKTTGGDNPNSNHDSTDGWDNAGKGIREKQVYFKDFQGFAGKQGNIRSYHDKSEKLVSLPEFGILRNILMSTSASESLLKD</sequence>
<feature type="domain" description="VWFC" evidence="11">
    <location>
        <begin position="696"/>
        <end position="754"/>
    </location>
</feature>
<feature type="disulfide bond" evidence="7">
    <location>
        <begin position="543"/>
        <end position="552"/>
    </location>
</feature>
<evidence type="ECO:0000256" key="2">
    <source>
        <dbReference type="ARBA" id="ARBA00022729"/>
    </source>
</evidence>
<dbReference type="Pfam" id="PF00093">
    <property type="entry name" value="VWC"/>
    <property type="match status" value="3"/>
</dbReference>
<dbReference type="InterPro" id="IPR024731">
    <property type="entry name" value="NELL2-like_EGF"/>
</dbReference>
<dbReference type="SUPFAM" id="SSF57196">
    <property type="entry name" value="EGF/Laminin"/>
    <property type="match status" value="1"/>
</dbReference>
<evidence type="ECO:0000256" key="8">
    <source>
        <dbReference type="SAM" id="Coils"/>
    </source>
</evidence>
<dbReference type="SMART" id="SM00179">
    <property type="entry name" value="EGF_CA"/>
    <property type="match status" value="5"/>
</dbReference>
<dbReference type="SUPFAM" id="SSF57603">
    <property type="entry name" value="FnI-like domain"/>
    <property type="match status" value="3"/>
</dbReference>
<comment type="caution">
    <text evidence="7">Lacks conserved residue(s) required for the propagation of feature annotation.</text>
</comment>
<protein>
    <submittedName>
        <fullName evidence="13">Protein kinase C-binding protein NELL2-like isoform X1</fullName>
    </submittedName>
</protein>
<dbReference type="PANTHER" id="PTHR24042">
    <property type="entry name" value="NEL HOMOLOG"/>
    <property type="match status" value="1"/>
</dbReference>
<dbReference type="SUPFAM" id="SSF57184">
    <property type="entry name" value="Growth factor receptor domain"/>
    <property type="match status" value="1"/>
</dbReference>
<feature type="domain" description="VWFC" evidence="11">
    <location>
        <begin position="335"/>
        <end position="395"/>
    </location>
</feature>
<dbReference type="InterPro" id="IPR051586">
    <property type="entry name" value="PKC-binding_NELL"/>
</dbReference>
<dbReference type="Gene3D" id="2.10.25.10">
    <property type="entry name" value="Laminin"/>
    <property type="match status" value="6"/>
</dbReference>
<feature type="domain" description="EGF-like" evidence="10">
    <location>
        <begin position="555"/>
        <end position="593"/>
    </location>
</feature>
<dbReference type="PANTHER" id="PTHR24042:SF5">
    <property type="entry name" value="EGF-LIKE CALCIUM-BINDING DOMAIN-CONTAINING PROTEIN"/>
    <property type="match status" value="1"/>
</dbReference>
<organism evidence="12 13">
    <name type="scientific">Limulus polyphemus</name>
    <name type="common">Atlantic horseshoe crab</name>
    <dbReference type="NCBI Taxonomy" id="6850"/>
    <lineage>
        <taxon>Eukaryota</taxon>
        <taxon>Metazoa</taxon>
        <taxon>Ecdysozoa</taxon>
        <taxon>Arthropoda</taxon>
        <taxon>Chelicerata</taxon>
        <taxon>Merostomata</taxon>
        <taxon>Xiphosura</taxon>
        <taxon>Limulidae</taxon>
        <taxon>Limulus</taxon>
    </lineage>
</organism>
<dbReference type="SMART" id="SM00181">
    <property type="entry name" value="EGF"/>
    <property type="match status" value="6"/>
</dbReference>
<evidence type="ECO:0000259" key="10">
    <source>
        <dbReference type="PROSITE" id="PS50026"/>
    </source>
</evidence>
<accession>A0ABM1S2X9</accession>
<dbReference type="GeneID" id="106478640"/>
<dbReference type="PROSITE" id="PS00022">
    <property type="entry name" value="EGF_1"/>
    <property type="match status" value="1"/>
</dbReference>
<dbReference type="InterPro" id="IPR009030">
    <property type="entry name" value="Growth_fac_rcpt_cys_sf"/>
</dbReference>
<dbReference type="SMART" id="SM00214">
    <property type="entry name" value="VWC"/>
    <property type="match status" value="4"/>
</dbReference>
<keyword evidence="5 7" id="KW-1015">Disulfide bond</keyword>
<dbReference type="Pfam" id="PF07645">
    <property type="entry name" value="EGF_CA"/>
    <property type="match status" value="3"/>
</dbReference>
<keyword evidence="12" id="KW-1185">Reference proteome</keyword>
<keyword evidence="4" id="KW-0106">Calcium</keyword>
<dbReference type="InterPro" id="IPR018097">
    <property type="entry name" value="EGF_Ca-bd_CS"/>
</dbReference>
<evidence type="ECO:0000313" key="13">
    <source>
        <dbReference type="RefSeq" id="XP_022237984.1"/>
    </source>
</evidence>
<reference evidence="13" key="1">
    <citation type="submission" date="2025-08" db="UniProtKB">
        <authorList>
            <consortium name="RefSeq"/>
        </authorList>
    </citation>
    <scope>IDENTIFICATION</scope>
    <source>
        <tissue evidence="13">Muscle</tissue>
    </source>
</reference>
<keyword evidence="8" id="KW-0175">Coiled coil</keyword>
<dbReference type="InterPro" id="IPR000152">
    <property type="entry name" value="EGF-type_Asp/Asn_hydroxyl_site"/>
</dbReference>
<dbReference type="Gene3D" id="6.20.200.20">
    <property type="match status" value="3"/>
</dbReference>
<dbReference type="Pfam" id="PF13385">
    <property type="entry name" value="Laminin_G_3"/>
    <property type="match status" value="1"/>
</dbReference>
<evidence type="ECO:0000256" key="6">
    <source>
        <dbReference type="ARBA" id="ARBA00023180"/>
    </source>
</evidence>
<dbReference type="CDD" id="cd00054">
    <property type="entry name" value="EGF_CA"/>
    <property type="match status" value="5"/>
</dbReference>
<dbReference type="SMART" id="SM00210">
    <property type="entry name" value="TSPN"/>
    <property type="match status" value="1"/>
</dbReference>
<feature type="domain" description="EGF-like" evidence="10">
    <location>
        <begin position="396"/>
        <end position="435"/>
    </location>
</feature>
<gene>
    <name evidence="13" type="primary">LOC106478640</name>
</gene>
<dbReference type="Proteomes" id="UP000694941">
    <property type="component" value="Unplaced"/>
</dbReference>
<feature type="domain" description="EGF-like" evidence="10">
    <location>
        <begin position="436"/>
        <end position="481"/>
    </location>
</feature>
<name>A0ABM1S2X9_LIMPO</name>
<dbReference type="InterPro" id="IPR000742">
    <property type="entry name" value="EGF"/>
</dbReference>
<keyword evidence="3" id="KW-0677">Repeat</keyword>
<feature type="domain" description="EGF-like" evidence="10">
    <location>
        <begin position="482"/>
        <end position="520"/>
    </location>
</feature>
<feature type="disulfide bond" evidence="7">
    <location>
        <begin position="525"/>
        <end position="535"/>
    </location>
</feature>
<dbReference type="PROSITE" id="PS00010">
    <property type="entry name" value="ASX_HYDROXYL"/>
    <property type="match status" value="4"/>
</dbReference>
<dbReference type="InterPro" id="IPR001791">
    <property type="entry name" value="Laminin_G"/>
</dbReference>
<proteinExistence type="predicted"/>
<dbReference type="InterPro" id="IPR048287">
    <property type="entry name" value="TSPN-like_N"/>
</dbReference>
<dbReference type="PROSITE" id="PS01208">
    <property type="entry name" value="VWFC_1"/>
    <property type="match status" value="2"/>
</dbReference>
<dbReference type="PROSITE" id="PS50026">
    <property type="entry name" value="EGF_3"/>
    <property type="match status" value="5"/>
</dbReference>
<dbReference type="SUPFAM" id="SSF49899">
    <property type="entry name" value="Concanavalin A-like lectins/glucanases"/>
    <property type="match status" value="1"/>
</dbReference>
<dbReference type="InterPro" id="IPR001007">
    <property type="entry name" value="VWF_dom"/>
</dbReference>
<keyword evidence="6" id="KW-0325">Glycoprotein</keyword>
<evidence type="ECO:0000313" key="12">
    <source>
        <dbReference type="Proteomes" id="UP000694941"/>
    </source>
</evidence>